<keyword evidence="2" id="KW-1133">Transmembrane helix</keyword>
<name>A0ABS3VJH0_MICEH</name>
<sequence length="103" mass="11250">MLVVVNIYVFLVVVVAELAIPLLILAASIALMVLLARIAINPPDGTPSRRWWSVKRLVRLPAEPQPSRWTRDSDVPTIGTQPAVPPTDAHDVRSPRPAAGRSE</sequence>
<comment type="caution">
    <text evidence="3">The sequence shown here is derived from an EMBL/GenBank/DDBJ whole genome shotgun (WGS) entry which is preliminary data.</text>
</comment>
<keyword evidence="2" id="KW-0812">Transmembrane</keyword>
<reference evidence="3 4" key="1">
    <citation type="submission" date="2019-12" db="EMBL/GenBank/DDBJ databases">
        <title>Whole genome sequencing of endophytic Actinobacterium Micromonospora sp. MPMI6T.</title>
        <authorList>
            <person name="Evv R."/>
            <person name="Podile A.R."/>
        </authorList>
    </citation>
    <scope>NUCLEOTIDE SEQUENCE [LARGE SCALE GENOMIC DNA]</scope>
    <source>
        <strain evidence="3 4">MPMI6</strain>
    </source>
</reference>
<proteinExistence type="predicted"/>
<evidence type="ECO:0000313" key="4">
    <source>
        <dbReference type="Proteomes" id="UP000823521"/>
    </source>
</evidence>
<feature type="region of interest" description="Disordered" evidence="1">
    <location>
        <begin position="65"/>
        <end position="103"/>
    </location>
</feature>
<feature type="transmembrane region" description="Helical" evidence="2">
    <location>
        <begin position="7"/>
        <end position="40"/>
    </location>
</feature>
<evidence type="ECO:0000256" key="2">
    <source>
        <dbReference type="SAM" id="Phobius"/>
    </source>
</evidence>
<dbReference type="EMBL" id="WVUH01000004">
    <property type="protein sequence ID" value="MBO4204659.1"/>
    <property type="molecule type" value="Genomic_DNA"/>
</dbReference>
<gene>
    <name evidence="3" type="ORF">GSF22_01340</name>
</gene>
<organism evidence="3 4">
    <name type="scientific">Micromonospora echinofusca</name>
    <dbReference type="NCBI Taxonomy" id="47858"/>
    <lineage>
        <taxon>Bacteria</taxon>
        <taxon>Bacillati</taxon>
        <taxon>Actinomycetota</taxon>
        <taxon>Actinomycetes</taxon>
        <taxon>Micromonosporales</taxon>
        <taxon>Micromonosporaceae</taxon>
        <taxon>Micromonospora</taxon>
    </lineage>
</organism>
<evidence type="ECO:0000313" key="3">
    <source>
        <dbReference type="EMBL" id="MBO4204659.1"/>
    </source>
</evidence>
<keyword evidence="2" id="KW-0472">Membrane</keyword>
<evidence type="ECO:0000256" key="1">
    <source>
        <dbReference type="SAM" id="MobiDB-lite"/>
    </source>
</evidence>
<keyword evidence="4" id="KW-1185">Reference proteome</keyword>
<dbReference type="RefSeq" id="WP_208810841.1">
    <property type="nucleotide sequence ID" value="NZ_WVUH01000004.1"/>
</dbReference>
<protein>
    <submittedName>
        <fullName evidence="3">Uncharacterized protein</fullName>
    </submittedName>
</protein>
<dbReference type="Proteomes" id="UP000823521">
    <property type="component" value="Unassembled WGS sequence"/>
</dbReference>
<accession>A0ABS3VJH0</accession>